<proteinExistence type="predicted"/>
<organism evidence="1 2">
    <name type="scientific">Crotalaria pallida</name>
    <name type="common">Smooth rattlebox</name>
    <name type="synonym">Crotalaria striata</name>
    <dbReference type="NCBI Taxonomy" id="3830"/>
    <lineage>
        <taxon>Eukaryota</taxon>
        <taxon>Viridiplantae</taxon>
        <taxon>Streptophyta</taxon>
        <taxon>Embryophyta</taxon>
        <taxon>Tracheophyta</taxon>
        <taxon>Spermatophyta</taxon>
        <taxon>Magnoliopsida</taxon>
        <taxon>eudicotyledons</taxon>
        <taxon>Gunneridae</taxon>
        <taxon>Pentapetalae</taxon>
        <taxon>rosids</taxon>
        <taxon>fabids</taxon>
        <taxon>Fabales</taxon>
        <taxon>Fabaceae</taxon>
        <taxon>Papilionoideae</taxon>
        <taxon>50 kb inversion clade</taxon>
        <taxon>genistoids sensu lato</taxon>
        <taxon>core genistoids</taxon>
        <taxon>Crotalarieae</taxon>
        <taxon>Crotalaria</taxon>
    </lineage>
</organism>
<protein>
    <submittedName>
        <fullName evidence="1">Uncharacterized protein</fullName>
    </submittedName>
</protein>
<sequence length="157" mass="18517">MSMGELKGFLYICEACPDEDIRIWVMKKYGVGEWWSKVFSIGPMDSYPWPYGLYWPLKLFKKSTALLMYHSCNCLFYYDPKYGFKFFEVQGTRSKFEAIPLIPSLISLKDVVKGDNVEVLNVHSGCGKFKLREEKEVLYLAEENAEISLDEWWWRAY</sequence>
<keyword evidence="2" id="KW-1185">Reference proteome</keyword>
<reference evidence="1 2" key="1">
    <citation type="submission" date="2024-01" db="EMBL/GenBank/DDBJ databases">
        <title>The genomes of 5 underutilized Papilionoideae crops provide insights into root nodulation and disease resistanc.</title>
        <authorList>
            <person name="Yuan L."/>
        </authorList>
    </citation>
    <scope>NUCLEOTIDE SEQUENCE [LARGE SCALE GENOMIC DNA]</scope>
    <source>
        <strain evidence="1">ZHUSHIDOU_FW_LH</strain>
        <tissue evidence="1">Leaf</tissue>
    </source>
</reference>
<evidence type="ECO:0000313" key="1">
    <source>
        <dbReference type="EMBL" id="KAK7276797.1"/>
    </source>
</evidence>
<evidence type="ECO:0000313" key="2">
    <source>
        <dbReference type="Proteomes" id="UP001372338"/>
    </source>
</evidence>
<name>A0AAN9FI30_CROPI</name>
<dbReference type="EMBL" id="JAYWIO010000003">
    <property type="protein sequence ID" value="KAK7276797.1"/>
    <property type="molecule type" value="Genomic_DNA"/>
</dbReference>
<dbReference type="Proteomes" id="UP001372338">
    <property type="component" value="Unassembled WGS sequence"/>
</dbReference>
<dbReference type="AlphaFoldDB" id="A0AAN9FI30"/>
<accession>A0AAN9FI30</accession>
<gene>
    <name evidence="1" type="ORF">RIF29_17943</name>
</gene>
<comment type="caution">
    <text evidence="1">The sequence shown here is derived from an EMBL/GenBank/DDBJ whole genome shotgun (WGS) entry which is preliminary data.</text>
</comment>